<organism evidence="1 2">
    <name type="scientific">Mariprofundus ferrooxydans PV-1</name>
    <dbReference type="NCBI Taxonomy" id="314345"/>
    <lineage>
        <taxon>Bacteria</taxon>
        <taxon>Pseudomonadati</taxon>
        <taxon>Pseudomonadota</taxon>
        <taxon>Candidatius Mariprofundia</taxon>
        <taxon>Mariprofundales</taxon>
        <taxon>Mariprofundaceae</taxon>
        <taxon>Mariprofundus</taxon>
    </lineage>
</organism>
<evidence type="ECO:0000313" key="1">
    <source>
        <dbReference type="EMBL" id="EAU53626.1"/>
    </source>
</evidence>
<reference evidence="1 2" key="1">
    <citation type="submission" date="2006-09" db="EMBL/GenBank/DDBJ databases">
        <authorList>
            <person name="Emerson D."/>
            <person name="Ferriera S."/>
            <person name="Johnson J."/>
            <person name="Kravitz S."/>
            <person name="Halpern A."/>
            <person name="Remington K."/>
            <person name="Beeson K."/>
            <person name="Tran B."/>
            <person name="Rogers Y.-H."/>
            <person name="Friedman R."/>
            <person name="Venter J.C."/>
        </authorList>
    </citation>
    <scope>NUCLEOTIDE SEQUENCE [LARGE SCALE GENOMIC DNA]</scope>
    <source>
        <strain evidence="1 2">PV-1</strain>
    </source>
</reference>
<gene>
    <name evidence="1" type="ORF">SPV1_13542</name>
</gene>
<evidence type="ECO:0000313" key="2">
    <source>
        <dbReference type="Proteomes" id="UP000005297"/>
    </source>
</evidence>
<dbReference type="HOGENOM" id="CLU_3409628_0_0_0"/>
<dbReference type="EMBL" id="AATS01000020">
    <property type="protein sequence ID" value="EAU53626.1"/>
    <property type="molecule type" value="Genomic_DNA"/>
</dbReference>
<dbReference type="Proteomes" id="UP000005297">
    <property type="component" value="Unassembled WGS sequence"/>
</dbReference>
<name>Q0EWF3_9PROT</name>
<comment type="caution">
    <text evidence="1">The sequence shown here is derived from an EMBL/GenBank/DDBJ whole genome shotgun (WGS) entry which is preliminary data.</text>
</comment>
<proteinExistence type="predicted"/>
<sequence>MDVFEEALNILAATAPPLYSAKIFIPRQI</sequence>
<protein>
    <submittedName>
        <fullName evidence="1">Uncharacterized protein</fullName>
    </submittedName>
</protein>
<dbReference type="InParanoid" id="Q0EWF3"/>
<accession>Q0EWF3</accession>
<dbReference type="AlphaFoldDB" id="Q0EWF3"/>
<keyword evidence="2" id="KW-1185">Reference proteome</keyword>